<evidence type="ECO:0000256" key="6">
    <source>
        <dbReference type="NCBIfam" id="TIGR00152"/>
    </source>
</evidence>
<reference evidence="7 9" key="1">
    <citation type="submission" date="2019-03" db="EMBL/GenBank/DDBJ databases">
        <title>Genomic Encyclopedia of Type Strains, Phase IV (KMG-IV): sequencing the most valuable type-strain genomes for metagenomic binning, comparative biology and taxonomic classification.</title>
        <authorList>
            <person name="Goeker M."/>
        </authorList>
    </citation>
    <scope>NUCLEOTIDE SEQUENCE [LARGE SCALE GENOMIC DNA]</scope>
    <source>
        <strain evidence="7 9">DSM 17474</strain>
    </source>
</reference>
<keyword evidence="5" id="KW-0963">Cytoplasm</keyword>
<dbReference type="EMBL" id="SLXE01000008">
    <property type="protein sequence ID" value="TCP07327.1"/>
    <property type="molecule type" value="Genomic_DNA"/>
</dbReference>
<dbReference type="GO" id="GO:0015937">
    <property type="term" value="P:coenzyme A biosynthetic process"/>
    <property type="evidence" value="ECO:0007669"/>
    <property type="project" value="UniProtKB-UniRule"/>
</dbReference>
<dbReference type="InterPro" id="IPR001977">
    <property type="entry name" value="Depp_CoAkinase"/>
</dbReference>
<keyword evidence="5 8" id="KW-0808">Transferase</keyword>
<evidence type="ECO:0000313" key="8">
    <source>
        <dbReference type="EMBL" id="UOO79316.1"/>
    </source>
</evidence>
<dbReference type="KEGG" id="usu:LVJ78_11650"/>
<dbReference type="PANTHER" id="PTHR10695">
    <property type="entry name" value="DEPHOSPHO-COA KINASE-RELATED"/>
    <property type="match status" value="1"/>
</dbReference>
<keyword evidence="4 5" id="KW-0173">Coenzyme A biosynthesis</keyword>
<evidence type="ECO:0000256" key="1">
    <source>
        <dbReference type="ARBA" id="ARBA00009018"/>
    </source>
</evidence>
<dbReference type="Gene3D" id="3.40.50.300">
    <property type="entry name" value="P-loop containing nucleotide triphosphate hydrolases"/>
    <property type="match status" value="1"/>
</dbReference>
<comment type="function">
    <text evidence="5">Catalyzes the phosphorylation of the 3'-hydroxyl group of dephosphocoenzyme A to form coenzyme A.</text>
</comment>
<evidence type="ECO:0000256" key="2">
    <source>
        <dbReference type="ARBA" id="ARBA00022741"/>
    </source>
</evidence>
<dbReference type="RefSeq" id="WP_132953499.1">
    <property type="nucleotide sequence ID" value="NZ_CALJUB010000113.1"/>
</dbReference>
<dbReference type="EMBL" id="CP091507">
    <property type="protein sequence ID" value="UOO79316.1"/>
    <property type="molecule type" value="Genomic_DNA"/>
</dbReference>
<dbReference type="EC" id="2.7.1.24" evidence="5 6"/>
<dbReference type="PROSITE" id="PS51219">
    <property type="entry name" value="DPCK"/>
    <property type="match status" value="1"/>
</dbReference>
<dbReference type="Proteomes" id="UP000294721">
    <property type="component" value="Unassembled WGS sequence"/>
</dbReference>
<keyword evidence="5 8" id="KW-0418">Kinase</keyword>
<sequence>MTAWVGLTGGIGSGKSQAAAEFARLGVPVIDADAISRSLSADNGAALPAILATFGASVFHEPGRLNRAALRDLVFRRPEEKARLEAVMFPLIIEAIRQQQQRHSEAVYGILDIPLLVEEPLFRTLVQRVLVIDVPEAVQITRVAQRSGLSEAEIKRIMAAQAGRRQRCRAADDVIGNEVSLEMLAAKAERLHRYYRALFSRPTRVCP</sequence>
<evidence type="ECO:0000313" key="7">
    <source>
        <dbReference type="EMBL" id="TCP07327.1"/>
    </source>
</evidence>
<proteinExistence type="inferred from homology"/>
<reference evidence="8" key="3">
    <citation type="journal article" date="2022" name="Res Sq">
        <title>Evolution of multicellular longitudinally dividing oral cavity symbionts (Neisseriaceae).</title>
        <authorList>
            <person name="Nyongesa S."/>
            <person name="Weber P."/>
            <person name="Bernet E."/>
            <person name="Pullido F."/>
            <person name="Nieckarz M."/>
            <person name="Delaby M."/>
            <person name="Nieves C."/>
            <person name="Viehboeck T."/>
            <person name="Krause N."/>
            <person name="Rivera-Millot A."/>
            <person name="Nakamura A."/>
            <person name="Vischer N."/>
            <person name="VanNieuwenhze M."/>
            <person name="Brun Y."/>
            <person name="Cava F."/>
            <person name="Bulgheresi S."/>
            <person name="Veyrier F."/>
        </authorList>
    </citation>
    <scope>NUCLEOTIDE SEQUENCE</scope>
    <source>
        <strain evidence="8">1258/02</strain>
    </source>
</reference>
<keyword evidence="3 5" id="KW-0067">ATP-binding</keyword>
<comment type="catalytic activity">
    <reaction evidence="5">
        <text>3'-dephospho-CoA + ATP = ADP + CoA + H(+)</text>
        <dbReference type="Rhea" id="RHEA:18245"/>
        <dbReference type="ChEBI" id="CHEBI:15378"/>
        <dbReference type="ChEBI" id="CHEBI:30616"/>
        <dbReference type="ChEBI" id="CHEBI:57287"/>
        <dbReference type="ChEBI" id="CHEBI:57328"/>
        <dbReference type="ChEBI" id="CHEBI:456216"/>
        <dbReference type="EC" id="2.7.1.24"/>
    </reaction>
</comment>
<accession>A0AAE9GYQ2</accession>
<keyword evidence="2 5" id="KW-0547">Nucleotide-binding</keyword>
<dbReference type="Proteomes" id="UP000829756">
    <property type="component" value="Chromosome"/>
</dbReference>
<dbReference type="AlphaFoldDB" id="A0AAE9GYQ2"/>
<keyword evidence="9" id="KW-1185">Reference proteome</keyword>
<dbReference type="PANTHER" id="PTHR10695:SF46">
    <property type="entry name" value="BIFUNCTIONAL COENZYME A SYNTHASE-RELATED"/>
    <property type="match status" value="1"/>
</dbReference>
<dbReference type="GO" id="GO:0005737">
    <property type="term" value="C:cytoplasm"/>
    <property type="evidence" value="ECO:0007669"/>
    <property type="project" value="UniProtKB-SubCell"/>
</dbReference>
<comment type="subcellular location">
    <subcellularLocation>
        <location evidence="5">Cytoplasm</location>
    </subcellularLocation>
</comment>
<dbReference type="CDD" id="cd02022">
    <property type="entry name" value="DPCK"/>
    <property type="match status" value="1"/>
</dbReference>
<name>A0AAE9GYQ2_9NEIS</name>
<reference evidence="8" key="2">
    <citation type="submission" date="2021-12" db="EMBL/GenBank/DDBJ databases">
        <authorList>
            <person name="Veyrier F.J."/>
        </authorList>
    </citation>
    <scope>NUCLEOTIDE SEQUENCE</scope>
    <source>
        <strain evidence="8">1258/02</strain>
    </source>
</reference>
<evidence type="ECO:0000313" key="9">
    <source>
        <dbReference type="Proteomes" id="UP000294721"/>
    </source>
</evidence>
<organism evidence="8 10">
    <name type="scientific">Uruburuella suis</name>
    <dbReference type="NCBI Taxonomy" id="252130"/>
    <lineage>
        <taxon>Bacteria</taxon>
        <taxon>Pseudomonadati</taxon>
        <taxon>Pseudomonadota</taxon>
        <taxon>Betaproteobacteria</taxon>
        <taxon>Neisseriales</taxon>
        <taxon>Neisseriaceae</taxon>
        <taxon>Uruburuella</taxon>
    </lineage>
</organism>
<evidence type="ECO:0000256" key="4">
    <source>
        <dbReference type="ARBA" id="ARBA00022993"/>
    </source>
</evidence>
<dbReference type="NCBIfam" id="TIGR00152">
    <property type="entry name" value="dephospho-CoA kinase"/>
    <property type="match status" value="1"/>
</dbReference>
<evidence type="ECO:0000256" key="3">
    <source>
        <dbReference type="ARBA" id="ARBA00022840"/>
    </source>
</evidence>
<dbReference type="InterPro" id="IPR027417">
    <property type="entry name" value="P-loop_NTPase"/>
</dbReference>
<protein>
    <recommendedName>
        <fullName evidence="5 6">Dephospho-CoA kinase</fullName>
        <ecNumber evidence="5 6">2.7.1.24</ecNumber>
    </recommendedName>
    <alternativeName>
        <fullName evidence="5">Dephosphocoenzyme A kinase</fullName>
    </alternativeName>
</protein>
<evidence type="ECO:0000313" key="10">
    <source>
        <dbReference type="Proteomes" id="UP000829756"/>
    </source>
</evidence>
<evidence type="ECO:0000256" key="5">
    <source>
        <dbReference type="HAMAP-Rule" id="MF_00376"/>
    </source>
</evidence>
<dbReference type="GO" id="GO:0004140">
    <property type="term" value="F:dephospho-CoA kinase activity"/>
    <property type="evidence" value="ECO:0007669"/>
    <property type="project" value="UniProtKB-UniRule"/>
</dbReference>
<comment type="pathway">
    <text evidence="5">Cofactor biosynthesis; coenzyme A biosynthesis; CoA from (R)-pantothenate: step 5/5.</text>
</comment>
<dbReference type="Pfam" id="PF01121">
    <property type="entry name" value="CoaE"/>
    <property type="match status" value="1"/>
</dbReference>
<gene>
    <name evidence="5 8" type="primary">coaE</name>
    <name evidence="7" type="ORF">EV680_10845</name>
    <name evidence="8" type="ORF">LVJ78_11650</name>
</gene>
<dbReference type="SUPFAM" id="SSF52540">
    <property type="entry name" value="P-loop containing nucleoside triphosphate hydrolases"/>
    <property type="match status" value="1"/>
</dbReference>
<feature type="binding site" evidence="5">
    <location>
        <begin position="12"/>
        <end position="17"/>
    </location>
    <ligand>
        <name>ATP</name>
        <dbReference type="ChEBI" id="CHEBI:30616"/>
    </ligand>
</feature>
<dbReference type="HAMAP" id="MF_00376">
    <property type="entry name" value="Dephospho_CoA_kinase"/>
    <property type="match status" value="1"/>
</dbReference>
<dbReference type="GO" id="GO:0005524">
    <property type="term" value="F:ATP binding"/>
    <property type="evidence" value="ECO:0007669"/>
    <property type="project" value="UniProtKB-UniRule"/>
</dbReference>
<comment type="similarity">
    <text evidence="1 5">Belongs to the CoaE family.</text>
</comment>